<reference evidence="2" key="2">
    <citation type="submission" date="2020-09" db="EMBL/GenBank/DDBJ databases">
        <authorList>
            <person name="Sun Q."/>
            <person name="Zhou Y."/>
        </authorList>
    </citation>
    <scope>NUCLEOTIDE SEQUENCE</scope>
    <source>
        <strain evidence="2">CGMCC 1.8984</strain>
    </source>
</reference>
<organism evidence="2 3">
    <name type="scientific">Agromyces bauzanensis</name>
    <dbReference type="NCBI Taxonomy" id="1308924"/>
    <lineage>
        <taxon>Bacteria</taxon>
        <taxon>Bacillati</taxon>
        <taxon>Actinomycetota</taxon>
        <taxon>Actinomycetes</taxon>
        <taxon>Micrococcales</taxon>
        <taxon>Microbacteriaceae</taxon>
        <taxon>Agromyces</taxon>
    </lineage>
</organism>
<evidence type="ECO:0000313" key="3">
    <source>
        <dbReference type="Proteomes" id="UP000636956"/>
    </source>
</evidence>
<name>A0A917PLN4_9MICO</name>
<sequence>MNHLSDLRGISRAFASDAASIDPEAAVRSEIWPTAGRIIDHLGNIQRWVTEIVRTGMPQDRREFRRPAELDRIGWFVDVNAHLVAELESNDPARPCWALYDTSGDVAFWRRRMAHEAGKHLWDLRTAREQAPPLPAEISVEGRGDIIDEFGDVFMAQARRRGIEPLPAPVDLVADDTSRRWRVSPTWGLRSDVAGATSDATSVEAPGVTVTGSVGDLVLFIWGRADPLALPGRFSIDGDDRVFRAFRDTPVHL</sequence>
<accession>A0A917PLN4</accession>
<gene>
    <name evidence="2" type="ORF">GCM10011372_21590</name>
</gene>
<reference evidence="2" key="1">
    <citation type="journal article" date="2014" name="Int. J. Syst. Evol. Microbiol.">
        <title>Complete genome sequence of Corynebacterium casei LMG S-19264T (=DSM 44701T), isolated from a smear-ripened cheese.</title>
        <authorList>
            <consortium name="US DOE Joint Genome Institute (JGI-PGF)"/>
            <person name="Walter F."/>
            <person name="Albersmeier A."/>
            <person name="Kalinowski J."/>
            <person name="Ruckert C."/>
        </authorList>
    </citation>
    <scope>NUCLEOTIDE SEQUENCE</scope>
    <source>
        <strain evidence="2">CGMCC 1.8984</strain>
    </source>
</reference>
<dbReference type="Pfam" id="PF11716">
    <property type="entry name" value="MDMPI_N"/>
    <property type="match status" value="1"/>
</dbReference>
<dbReference type="EMBL" id="BMMD01000011">
    <property type="protein sequence ID" value="GGJ82984.1"/>
    <property type="molecule type" value="Genomic_DNA"/>
</dbReference>
<dbReference type="PANTHER" id="PTHR40758:SF1">
    <property type="entry name" value="CONSERVED PROTEIN"/>
    <property type="match status" value="1"/>
</dbReference>
<protein>
    <recommendedName>
        <fullName evidence="1">Mycothiol-dependent maleylpyruvate isomerase metal-binding domain-containing protein</fullName>
    </recommendedName>
</protein>
<evidence type="ECO:0000259" key="1">
    <source>
        <dbReference type="Pfam" id="PF11716"/>
    </source>
</evidence>
<feature type="domain" description="Mycothiol-dependent maleylpyruvate isomerase metal-binding" evidence="1">
    <location>
        <begin position="12"/>
        <end position="125"/>
    </location>
</feature>
<dbReference type="AlphaFoldDB" id="A0A917PLN4"/>
<dbReference type="GO" id="GO:0005886">
    <property type="term" value="C:plasma membrane"/>
    <property type="evidence" value="ECO:0007669"/>
    <property type="project" value="TreeGrafter"/>
</dbReference>
<dbReference type="Proteomes" id="UP000636956">
    <property type="component" value="Unassembled WGS sequence"/>
</dbReference>
<dbReference type="GO" id="GO:0046872">
    <property type="term" value="F:metal ion binding"/>
    <property type="evidence" value="ECO:0007669"/>
    <property type="project" value="InterPro"/>
</dbReference>
<proteinExistence type="predicted"/>
<keyword evidence="3" id="KW-1185">Reference proteome</keyword>
<dbReference type="PANTHER" id="PTHR40758">
    <property type="entry name" value="CONSERVED PROTEIN"/>
    <property type="match status" value="1"/>
</dbReference>
<comment type="caution">
    <text evidence="2">The sequence shown here is derived from an EMBL/GenBank/DDBJ whole genome shotgun (WGS) entry which is preliminary data.</text>
</comment>
<evidence type="ECO:0000313" key="2">
    <source>
        <dbReference type="EMBL" id="GGJ82984.1"/>
    </source>
</evidence>
<dbReference type="InterPro" id="IPR024344">
    <property type="entry name" value="MDMPI_metal-binding"/>
</dbReference>
<dbReference type="RefSeq" id="WP_188743436.1">
    <property type="nucleotide sequence ID" value="NZ_BAABFW010000085.1"/>
</dbReference>